<dbReference type="PANTHER" id="PTHR12702">
    <property type="entry name" value="SEC15"/>
    <property type="match status" value="1"/>
</dbReference>
<evidence type="ECO:0000256" key="1">
    <source>
        <dbReference type="ARBA" id="ARBA00007944"/>
    </source>
</evidence>
<keyword evidence="4" id="KW-0175">Coiled coil</keyword>
<evidence type="ECO:0000313" key="6">
    <source>
        <dbReference type="EMBL" id="OQV15218.1"/>
    </source>
</evidence>
<evidence type="ECO:0000313" key="7">
    <source>
        <dbReference type="Proteomes" id="UP000192578"/>
    </source>
</evidence>
<organism evidence="6 7">
    <name type="scientific">Hypsibius exemplaris</name>
    <name type="common">Freshwater tardigrade</name>
    <dbReference type="NCBI Taxonomy" id="2072580"/>
    <lineage>
        <taxon>Eukaryota</taxon>
        <taxon>Metazoa</taxon>
        <taxon>Ecdysozoa</taxon>
        <taxon>Tardigrada</taxon>
        <taxon>Eutardigrada</taxon>
        <taxon>Parachela</taxon>
        <taxon>Hypsibioidea</taxon>
        <taxon>Hypsibiidae</taxon>
        <taxon>Hypsibius</taxon>
    </lineage>
</organism>
<feature type="domain" description="Exocyst complex subunit EXOC6/Sec15 C-terminal" evidence="5">
    <location>
        <begin position="138"/>
        <end position="469"/>
    </location>
</feature>
<dbReference type="EMBL" id="MTYJ01000092">
    <property type="protein sequence ID" value="OQV15218.1"/>
    <property type="molecule type" value="Genomic_DNA"/>
</dbReference>
<dbReference type="GO" id="GO:0000145">
    <property type="term" value="C:exocyst"/>
    <property type="evidence" value="ECO:0007669"/>
    <property type="project" value="TreeGrafter"/>
</dbReference>
<evidence type="ECO:0000256" key="4">
    <source>
        <dbReference type="ARBA" id="ARBA00023054"/>
    </source>
</evidence>
<dbReference type="GO" id="GO:0090522">
    <property type="term" value="P:vesicle tethering involved in exocytosis"/>
    <property type="evidence" value="ECO:0007669"/>
    <property type="project" value="InterPro"/>
</dbReference>
<dbReference type="Gene3D" id="1.10.357.30">
    <property type="entry name" value="Exocyst complex subunit Sec15 C-terminal domain, N-terminal subdomain"/>
    <property type="match status" value="1"/>
</dbReference>
<dbReference type="AlphaFoldDB" id="A0A1W0WJ24"/>
<keyword evidence="7" id="KW-1185">Reference proteome</keyword>
<sequence length="534" mass="60679">MIDDEASGVGTGYLFDCYLTYMAERQNQVLSKLQHVRILDSTAALRLYLQNIVGVFATELYISHVVPGISSKLFYDEMWKEASQVAKESLEKSIGLAFDDSSYREGRDLIGLFIETMRTLRCDPGVIIEASRRCAYFYCDVVLENIAVRLEEAISADTFTPLVIATEDEWNALSETLGYWLEGTAHGFPKVLPLSAIVPKTVVLVKDYITGLASVWRDVRLEDEDAKGKIMALVKYFLEHEIRLHLSKRLAGAAMWPEQYVLFYSNFSYLEGAIPTLEWHVANELRQDKIGFELDVKHVFNQLRTEIEICLFKDLTTSLEAIMKSYCFDRPNKTTATSRESQRILQYFDQFMAIITTVLPQHIIEKAWATANTHLPTALQVCLLQDSKAVSVDGLLQLKLDIEQYELGLLRHSRWSTDPAQLKDIFIPLRQLIDLITSDDFSSYMTGHGNPESRYSRVTPDMVVKVLAKLKDPDERKGSNIFANIKTGRDKKKQRDVLVAQLLNLKAGKKPSAQLVRTVNLRQSIKLFKEPSPG</sequence>
<dbReference type="Pfam" id="PF04091">
    <property type="entry name" value="Sec15_C"/>
    <property type="match status" value="1"/>
</dbReference>
<keyword evidence="2" id="KW-0813">Transport</keyword>
<dbReference type="InterPro" id="IPR042044">
    <property type="entry name" value="EXOC6PINT-1/Sec15/Tip20_C_dom2"/>
</dbReference>
<dbReference type="PANTHER" id="PTHR12702:SF0">
    <property type="entry name" value="EXOCYST COMPLEX COMPONENT 6"/>
    <property type="match status" value="1"/>
</dbReference>
<gene>
    <name evidence="6" type="ORF">BV898_10601</name>
</gene>
<evidence type="ECO:0000259" key="5">
    <source>
        <dbReference type="Pfam" id="PF04091"/>
    </source>
</evidence>
<protein>
    <submittedName>
        <fullName evidence="6">Exocyst complex component 6</fullName>
    </submittedName>
</protein>
<dbReference type="InterPro" id="IPR042045">
    <property type="entry name" value="EXOC6/Sec15_C_dom1"/>
</dbReference>
<dbReference type="GO" id="GO:0006893">
    <property type="term" value="P:Golgi to plasma membrane transport"/>
    <property type="evidence" value="ECO:0007669"/>
    <property type="project" value="TreeGrafter"/>
</dbReference>
<dbReference type="GO" id="GO:0006886">
    <property type="term" value="P:intracellular protein transport"/>
    <property type="evidence" value="ECO:0007669"/>
    <property type="project" value="InterPro"/>
</dbReference>
<dbReference type="Proteomes" id="UP000192578">
    <property type="component" value="Unassembled WGS sequence"/>
</dbReference>
<reference evidence="7" key="1">
    <citation type="submission" date="2017-01" db="EMBL/GenBank/DDBJ databases">
        <title>Comparative genomics of anhydrobiosis in the tardigrade Hypsibius dujardini.</title>
        <authorList>
            <person name="Yoshida Y."/>
            <person name="Koutsovoulos G."/>
            <person name="Laetsch D."/>
            <person name="Stevens L."/>
            <person name="Kumar S."/>
            <person name="Horikawa D."/>
            <person name="Ishino K."/>
            <person name="Komine S."/>
            <person name="Tomita M."/>
            <person name="Blaxter M."/>
            <person name="Arakawa K."/>
        </authorList>
    </citation>
    <scope>NUCLEOTIDE SEQUENCE [LARGE SCALE GENOMIC DNA]</scope>
    <source>
        <strain evidence="7">Z151</strain>
    </source>
</reference>
<dbReference type="GO" id="GO:0016020">
    <property type="term" value="C:membrane"/>
    <property type="evidence" value="ECO:0007669"/>
    <property type="project" value="TreeGrafter"/>
</dbReference>
<evidence type="ECO:0000256" key="3">
    <source>
        <dbReference type="ARBA" id="ARBA00022483"/>
    </source>
</evidence>
<accession>A0A1W0WJ24</accession>
<keyword evidence="3" id="KW-0268">Exocytosis</keyword>
<name>A0A1W0WJ24_HYPEX</name>
<dbReference type="OrthoDB" id="10267033at2759"/>
<proteinExistence type="inferred from homology"/>
<comment type="similarity">
    <text evidence="1">Belongs to the SEC15 family.</text>
</comment>
<dbReference type="InterPro" id="IPR007225">
    <property type="entry name" value="EXOC6/Sec15"/>
</dbReference>
<dbReference type="InterPro" id="IPR046361">
    <property type="entry name" value="EXOC6/Sec15_C"/>
</dbReference>
<dbReference type="Gene3D" id="1.20.58.670">
    <property type="entry name" value="Dsl1p vesicle tethering complex, Tip20p subunit, domain D"/>
    <property type="match status" value="1"/>
</dbReference>
<evidence type="ECO:0000256" key="2">
    <source>
        <dbReference type="ARBA" id="ARBA00022448"/>
    </source>
</evidence>
<comment type="caution">
    <text evidence="6">The sequence shown here is derived from an EMBL/GenBank/DDBJ whole genome shotgun (WGS) entry which is preliminary data.</text>
</comment>